<name>A0ABR1I0R5_9HYPO</name>
<sequence>MSLLRKLKASAKLGAVAGGATLGSFYIWTADCRMQKRPKAMDAIMQSPIYQRLNPIPNPAYYDRCTRFVDYSQIKPELLEDARSGGSKLVSAFGGGVWGSLGFSLQRKIMESIFRDEQTAHQLWDVDDILQDDYNQGREFLAHFNVLTRTPSSILFRCGDFPSVAANGPRANDGLVELSVVLEPEKQRAEFRFDSVMFQGANKIDHDPPLLVAVLVKPFMTWGHQQYVKLLVETGIHNVLR</sequence>
<keyword evidence="2" id="KW-1185">Reference proteome</keyword>
<protein>
    <recommendedName>
        <fullName evidence="3">Mitochondrial import inner membrane translocase subunit TIM50</fullName>
    </recommendedName>
</protein>
<evidence type="ECO:0008006" key="3">
    <source>
        <dbReference type="Google" id="ProtNLM"/>
    </source>
</evidence>
<evidence type="ECO:0000313" key="1">
    <source>
        <dbReference type="EMBL" id="KAK7426664.1"/>
    </source>
</evidence>
<accession>A0ABR1I0R5</accession>
<proteinExistence type="predicted"/>
<dbReference type="Proteomes" id="UP001498421">
    <property type="component" value="Unassembled WGS sequence"/>
</dbReference>
<reference evidence="1 2" key="1">
    <citation type="journal article" date="2025" name="Microbiol. Resour. Announc.">
        <title>Draft genome sequences for Neonectria magnoliae and Neonectria punicea, canker pathogens of Liriodendron tulipifera and Acer saccharum in West Virginia.</title>
        <authorList>
            <person name="Petronek H.M."/>
            <person name="Kasson M.T."/>
            <person name="Metheny A.M."/>
            <person name="Stauder C.M."/>
            <person name="Lovett B."/>
            <person name="Lynch S.C."/>
            <person name="Garnas J.R."/>
            <person name="Kasson L.R."/>
            <person name="Stajich J.E."/>
        </authorList>
    </citation>
    <scope>NUCLEOTIDE SEQUENCE [LARGE SCALE GENOMIC DNA]</scope>
    <source>
        <strain evidence="1 2">NRRL 64651</strain>
    </source>
</reference>
<gene>
    <name evidence="1" type="ORF">QQZ08_006842</name>
</gene>
<evidence type="ECO:0000313" key="2">
    <source>
        <dbReference type="Proteomes" id="UP001498421"/>
    </source>
</evidence>
<organism evidence="1 2">
    <name type="scientific">Neonectria magnoliae</name>
    <dbReference type="NCBI Taxonomy" id="2732573"/>
    <lineage>
        <taxon>Eukaryota</taxon>
        <taxon>Fungi</taxon>
        <taxon>Dikarya</taxon>
        <taxon>Ascomycota</taxon>
        <taxon>Pezizomycotina</taxon>
        <taxon>Sordariomycetes</taxon>
        <taxon>Hypocreomycetidae</taxon>
        <taxon>Hypocreales</taxon>
        <taxon>Nectriaceae</taxon>
        <taxon>Neonectria</taxon>
    </lineage>
</organism>
<dbReference type="EMBL" id="JAZAVK010000063">
    <property type="protein sequence ID" value="KAK7426664.1"/>
    <property type="molecule type" value="Genomic_DNA"/>
</dbReference>
<comment type="caution">
    <text evidence="1">The sequence shown here is derived from an EMBL/GenBank/DDBJ whole genome shotgun (WGS) entry which is preliminary data.</text>
</comment>